<accession>A0A7S1QFY4</accession>
<protein>
    <recommendedName>
        <fullName evidence="10">GOLD domain-containing protein</fullName>
    </recommendedName>
</protein>
<gene>
    <name evidence="11" type="ORF">NDES1114_LOCUS23794</name>
</gene>
<sequence length="214" mass="24122">MSRAAASVMCIALVLLLVAASCVEGFVFHLPARSYRCFTEEVPTGVEANVSYAALPGYGQYVDVKVTDPTNRVVHEDTAMDKGSFLIPAANGGEYAVCFYSRLVPGLTATEGMHRAVRLNFNAAQDEYDYAALASEKHMKPMEVHLRVAEDTVRGLHAEYEYFKERENQMRATQEHMNNKVSVLSVGVLVGFALFTWWQVRHLTKYFRRKRMLD</sequence>
<feature type="signal peptide" evidence="9">
    <location>
        <begin position="1"/>
        <end position="25"/>
    </location>
</feature>
<organism evidence="11">
    <name type="scientific">Neobodo designis</name>
    <name type="common">Flagellated protozoan</name>
    <name type="synonym">Bodo designis</name>
    <dbReference type="NCBI Taxonomy" id="312471"/>
    <lineage>
        <taxon>Eukaryota</taxon>
        <taxon>Discoba</taxon>
        <taxon>Euglenozoa</taxon>
        <taxon>Kinetoplastea</taxon>
        <taxon>Metakinetoplastina</taxon>
        <taxon>Neobodonida</taxon>
        <taxon>Neobodo</taxon>
    </lineage>
</organism>
<dbReference type="AlphaFoldDB" id="A0A7S1QFY4"/>
<dbReference type="GO" id="GO:0016020">
    <property type="term" value="C:membrane"/>
    <property type="evidence" value="ECO:0007669"/>
    <property type="project" value="UniProtKB-SubCell"/>
</dbReference>
<evidence type="ECO:0000259" key="10">
    <source>
        <dbReference type="PROSITE" id="PS50866"/>
    </source>
</evidence>
<keyword evidence="4 9" id="KW-0732">Signal</keyword>
<dbReference type="PANTHER" id="PTHR22811">
    <property type="entry name" value="TRANSMEMBRANE EMP24 DOMAIN-CONTAINING PROTEIN"/>
    <property type="match status" value="1"/>
</dbReference>
<evidence type="ECO:0000256" key="6">
    <source>
        <dbReference type="ARBA" id="ARBA00023136"/>
    </source>
</evidence>
<evidence type="ECO:0000313" key="11">
    <source>
        <dbReference type="EMBL" id="CAD9133501.1"/>
    </source>
</evidence>
<dbReference type="Pfam" id="PF01105">
    <property type="entry name" value="EMP24_GP25L"/>
    <property type="match status" value="1"/>
</dbReference>
<evidence type="ECO:0000256" key="8">
    <source>
        <dbReference type="SAM" id="Phobius"/>
    </source>
</evidence>
<proteinExistence type="inferred from homology"/>
<keyword evidence="3 7" id="KW-0812">Transmembrane</keyword>
<evidence type="ECO:0000256" key="7">
    <source>
        <dbReference type="RuleBase" id="RU003827"/>
    </source>
</evidence>
<evidence type="ECO:0000256" key="2">
    <source>
        <dbReference type="ARBA" id="ARBA00007104"/>
    </source>
</evidence>
<name>A0A7S1QFY4_NEODS</name>
<dbReference type="PROSITE" id="PS50866">
    <property type="entry name" value="GOLD"/>
    <property type="match status" value="1"/>
</dbReference>
<keyword evidence="5 8" id="KW-1133">Transmembrane helix</keyword>
<dbReference type="PROSITE" id="PS51257">
    <property type="entry name" value="PROKAR_LIPOPROTEIN"/>
    <property type="match status" value="1"/>
</dbReference>
<dbReference type="InterPro" id="IPR009038">
    <property type="entry name" value="GOLD_dom"/>
</dbReference>
<evidence type="ECO:0000256" key="1">
    <source>
        <dbReference type="ARBA" id="ARBA00004479"/>
    </source>
</evidence>
<evidence type="ECO:0000256" key="9">
    <source>
        <dbReference type="SAM" id="SignalP"/>
    </source>
</evidence>
<keyword evidence="6 8" id="KW-0472">Membrane</keyword>
<feature type="domain" description="GOLD" evidence="10">
    <location>
        <begin position="35"/>
        <end position="148"/>
    </location>
</feature>
<evidence type="ECO:0000256" key="3">
    <source>
        <dbReference type="ARBA" id="ARBA00022692"/>
    </source>
</evidence>
<feature type="transmembrane region" description="Helical" evidence="8">
    <location>
        <begin position="181"/>
        <end position="200"/>
    </location>
</feature>
<evidence type="ECO:0000256" key="5">
    <source>
        <dbReference type="ARBA" id="ARBA00022989"/>
    </source>
</evidence>
<reference evidence="11" key="1">
    <citation type="submission" date="2021-01" db="EMBL/GenBank/DDBJ databases">
        <authorList>
            <person name="Corre E."/>
            <person name="Pelletier E."/>
            <person name="Niang G."/>
            <person name="Scheremetjew M."/>
            <person name="Finn R."/>
            <person name="Kale V."/>
            <person name="Holt S."/>
            <person name="Cochrane G."/>
            <person name="Meng A."/>
            <person name="Brown T."/>
            <person name="Cohen L."/>
        </authorList>
    </citation>
    <scope>NUCLEOTIDE SEQUENCE</scope>
    <source>
        <strain evidence="11">CCAP 1951/1</strain>
    </source>
</reference>
<comment type="subcellular location">
    <subcellularLocation>
        <location evidence="1 7">Membrane</location>
        <topology evidence="1 7">Single-pass type I membrane protein</topology>
    </subcellularLocation>
</comment>
<comment type="similarity">
    <text evidence="2 7">Belongs to the EMP24/GP25L family.</text>
</comment>
<dbReference type="SMART" id="SM01190">
    <property type="entry name" value="EMP24_GP25L"/>
    <property type="match status" value="1"/>
</dbReference>
<feature type="chain" id="PRO_5031335610" description="GOLD domain-containing protein" evidence="9">
    <location>
        <begin position="26"/>
        <end position="214"/>
    </location>
</feature>
<evidence type="ECO:0000256" key="4">
    <source>
        <dbReference type="ARBA" id="ARBA00022729"/>
    </source>
</evidence>
<dbReference type="EMBL" id="HBGF01035441">
    <property type="protein sequence ID" value="CAD9133501.1"/>
    <property type="molecule type" value="Transcribed_RNA"/>
</dbReference>
<dbReference type="InterPro" id="IPR015720">
    <property type="entry name" value="Emp24-like"/>
</dbReference>